<sequence length="136" mass="14769">MAPRFDLVGMVVADMARTLAFYRRLGLDIPADADHQPHVEVTLPGGLRLAWDTEDTIRSFDPEWQPAPANAGRVALAFDCGTPDQVDAVYAELTGAGYHGQLPPFDAFWGQRYASVHDPDGTGIDLFARQPGATTD</sequence>
<dbReference type="Gene3D" id="3.10.180.10">
    <property type="entry name" value="2,3-Dihydroxybiphenyl 1,2-Dioxygenase, domain 1"/>
    <property type="match status" value="1"/>
</dbReference>
<feature type="domain" description="VOC" evidence="1">
    <location>
        <begin position="4"/>
        <end position="129"/>
    </location>
</feature>
<dbReference type="EMBL" id="JBHSBN010000022">
    <property type="protein sequence ID" value="MFC4109272.1"/>
    <property type="molecule type" value="Genomic_DNA"/>
</dbReference>
<dbReference type="Pfam" id="PF00903">
    <property type="entry name" value="Glyoxalase"/>
    <property type="match status" value="1"/>
</dbReference>
<accession>A0ABV8KT35</accession>
<proteinExistence type="predicted"/>
<name>A0ABV8KT35_9ACTN</name>
<dbReference type="PANTHER" id="PTHR36503">
    <property type="entry name" value="BLR2520 PROTEIN"/>
    <property type="match status" value="1"/>
</dbReference>
<dbReference type="Proteomes" id="UP001595868">
    <property type="component" value="Unassembled WGS sequence"/>
</dbReference>
<keyword evidence="3" id="KW-1185">Reference proteome</keyword>
<evidence type="ECO:0000259" key="1">
    <source>
        <dbReference type="PROSITE" id="PS51819"/>
    </source>
</evidence>
<evidence type="ECO:0000313" key="2">
    <source>
        <dbReference type="EMBL" id="MFC4109272.1"/>
    </source>
</evidence>
<gene>
    <name evidence="2" type="ORF">ACFOX0_25495</name>
</gene>
<dbReference type="InterPro" id="IPR004360">
    <property type="entry name" value="Glyas_Fos-R_dOase_dom"/>
</dbReference>
<comment type="caution">
    <text evidence="2">The sequence shown here is derived from an EMBL/GenBank/DDBJ whole genome shotgun (WGS) entry which is preliminary data.</text>
</comment>
<dbReference type="InterPro" id="IPR029068">
    <property type="entry name" value="Glyas_Bleomycin-R_OHBP_Dase"/>
</dbReference>
<dbReference type="InterPro" id="IPR037523">
    <property type="entry name" value="VOC_core"/>
</dbReference>
<dbReference type="RefSeq" id="WP_377550463.1">
    <property type="nucleotide sequence ID" value="NZ_JBHSBN010000022.1"/>
</dbReference>
<dbReference type="PANTHER" id="PTHR36503:SF3">
    <property type="entry name" value="BLR0126 PROTEIN"/>
    <property type="match status" value="1"/>
</dbReference>
<dbReference type="SUPFAM" id="SSF54593">
    <property type="entry name" value="Glyoxalase/Bleomycin resistance protein/Dihydroxybiphenyl dioxygenase"/>
    <property type="match status" value="1"/>
</dbReference>
<dbReference type="PROSITE" id="PS51819">
    <property type="entry name" value="VOC"/>
    <property type="match status" value="1"/>
</dbReference>
<evidence type="ECO:0000313" key="3">
    <source>
        <dbReference type="Proteomes" id="UP001595868"/>
    </source>
</evidence>
<reference evidence="3" key="1">
    <citation type="journal article" date="2019" name="Int. J. Syst. Evol. Microbiol.">
        <title>The Global Catalogue of Microorganisms (GCM) 10K type strain sequencing project: providing services to taxonomists for standard genome sequencing and annotation.</title>
        <authorList>
            <consortium name="The Broad Institute Genomics Platform"/>
            <consortium name="The Broad Institute Genome Sequencing Center for Infectious Disease"/>
            <person name="Wu L."/>
            <person name="Ma J."/>
        </authorList>
    </citation>
    <scope>NUCLEOTIDE SEQUENCE [LARGE SCALE GENOMIC DNA]</scope>
    <source>
        <strain evidence="3">2902at01</strain>
    </source>
</reference>
<protein>
    <submittedName>
        <fullName evidence="2">VOC family protein</fullName>
    </submittedName>
</protein>
<organism evidence="2 3">
    <name type="scientific">Micromonospora zhanjiangensis</name>
    <dbReference type="NCBI Taxonomy" id="1522057"/>
    <lineage>
        <taxon>Bacteria</taxon>
        <taxon>Bacillati</taxon>
        <taxon>Actinomycetota</taxon>
        <taxon>Actinomycetes</taxon>
        <taxon>Micromonosporales</taxon>
        <taxon>Micromonosporaceae</taxon>
        <taxon>Micromonospora</taxon>
    </lineage>
</organism>